<protein>
    <submittedName>
        <fullName evidence="1">Uncharacterized protein</fullName>
    </submittedName>
</protein>
<sequence>MRVVKSISFNKADPYENKMISHFKQYPNFSNYVKRLIQKDMEGIATPFKQDMKTDENDNLMEMMI</sequence>
<comment type="caution">
    <text evidence="1">The sequence shown here is derived from an EMBL/GenBank/DDBJ whole genome shotgun (WGS) entry which is preliminary data.</text>
</comment>
<keyword evidence="2" id="KW-1185">Reference proteome</keyword>
<dbReference type="EMBL" id="MLQR01000030">
    <property type="protein sequence ID" value="OIJ12640.1"/>
    <property type="molecule type" value="Genomic_DNA"/>
</dbReference>
<dbReference type="RefSeq" id="WP_071309960.1">
    <property type="nucleotide sequence ID" value="NZ_MLQR01000030.1"/>
</dbReference>
<dbReference type="Proteomes" id="UP000179524">
    <property type="component" value="Unassembled WGS sequence"/>
</dbReference>
<gene>
    <name evidence="1" type="ORF">BKP37_12615</name>
</gene>
<reference evidence="1 2" key="1">
    <citation type="submission" date="2016-10" db="EMBL/GenBank/DDBJ databases">
        <title>Draft genome sequences of four alkaliphilic bacteria belonging to the Anaerobacillus genus.</title>
        <authorList>
            <person name="Bassil N.M."/>
            <person name="Lloyd J.R."/>
        </authorList>
    </citation>
    <scope>NUCLEOTIDE SEQUENCE [LARGE SCALE GENOMIC DNA]</scope>
    <source>
        <strain evidence="1 2">DSM 18345</strain>
    </source>
</reference>
<evidence type="ECO:0000313" key="1">
    <source>
        <dbReference type="EMBL" id="OIJ12640.1"/>
    </source>
</evidence>
<dbReference type="OrthoDB" id="2879907at2"/>
<evidence type="ECO:0000313" key="2">
    <source>
        <dbReference type="Proteomes" id="UP000179524"/>
    </source>
</evidence>
<proteinExistence type="predicted"/>
<accession>A0A1S2LKC3</accession>
<name>A0A1S2LKC3_9BACI</name>
<dbReference type="AlphaFoldDB" id="A0A1S2LKC3"/>
<organism evidence="1 2">
    <name type="scientific">Anaerobacillus alkalilacustris</name>
    <dbReference type="NCBI Taxonomy" id="393763"/>
    <lineage>
        <taxon>Bacteria</taxon>
        <taxon>Bacillati</taxon>
        <taxon>Bacillota</taxon>
        <taxon>Bacilli</taxon>
        <taxon>Bacillales</taxon>
        <taxon>Bacillaceae</taxon>
        <taxon>Anaerobacillus</taxon>
    </lineage>
</organism>